<dbReference type="EMBL" id="LGRX02035510">
    <property type="protein sequence ID" value="KAK3234335.1"/>
    <property type="molecule type" value="Genomic_DNA"/>
</dbReference>
<dbReference type="InterPro" id="IPR019775">
    <property type="entry name" value="WD40_repeat_CS"/>
</dbReference>
<dbReference type="Pfam" id="PF00400">
    <property type="entry name" value="WD40"/>
    <property type="match status" value="3"/>
</dbReference>
<evidence type="ECO:0000256" key="1">
    <source>
        <dbReference type="ARBA" id="ARBA00022574"/>
    </source>
</evidence>
<dbReference type="Proteomes" id="UP001190700">
    <property type="component" value="Unassembled WGS sequence"/>
</dbReference>
<dbReference type="SUPFAM" id="SSF50978">
    <property type="entry name" value="WD40 repeat-like"/>
    <property type="match status" value="1"/>
</dbReference>
<keyword evidence="2" id="KW-0677">Repeat</keyword>
<dbReference type="CDD" id="cd00200">
    <property type="entry name" value="WD40"/>
    <property type="match status" value="1"/>
</dbReference>
<dbReference type="PANTHER" id="PTHR19848:SF8">
    <property type="entry name" value="F-BOX AND WD REPEAT DOMAIN CONTAINING 7"/>
    <property type="match status" value="1"/>
</dbReference>
<dbReference type="InterPro" id="IPR036322">
    <property type="entry name" value="WD40_repeat_dom_sf"/>
</dbReference>
<accession>A0AAE0BEE0</accession>
<keyword evidence="6" id="KW-1185">Reference proteome</keyword>
<evidence type="ECO:0000256" key="3">
    <source>
        <dbReference type="PROSITE-ProRule" id="PRU00221"/>
    </source>
</evidence>
<name>A0AAE0BEE0_9CHLO</name>
<feature type="repeat" description="WD" evidence="3">
    <location>
        <begin position="166"/>
        <end position="207"/>
    </location>
</feature>
<dbReference type="PROSITE" id="PS50294">
    <property type="entry name" value="WD_REPEATS_REGION"/>
    <property type="match status" value="2"/>
</dbReference>
<feature type="repeat" description="WD" evidence="3">
    <location>
        <begin position="208"/>
        <end position="240"/>
    </location>
</feature>
<dbReference type="AlphaFoldDB" id="A0AAE0BEE0"/>
<dbReference type="PANTHER" id="PTHR19848">
    <property type="entry name" value="WD40 REPEAT PROTEIN"/>
    <property type="match status" value="1"/>
</dbReference>
<dbReference type="PROSITE" id="PS50082">
    <property type="entry name" value="WD_REPEATS_2"/>
    <property type="match status" value="2"/>
</dbReference>
<organism evidence="5 6">
    <name type="scientific">Cymbomonas tetramitiformis</name>
    <dbReference type="NCBI Taxonomy" id="36881"/>
    <lineage>
        <taxon>Eukaryota</taxon>
        <taxon>Viridiplantae</taxon>
        <taxon>Chlorophyta</taxon>
        <taxon>Pyramimonadophyceae</taxon>
        <taxon>Pyramimonadales</taxon>
        <taxon>Pyramimonadaceae</taxon>
        <taxon>Cymbomonas</taxon>
    </lineage>
</organism>
<keyword evidence="1 3" id="KW-0853">WD repeat</keyword>
<dbReference type="Gene3D" id="2.130.10.10">
    <property type="entry name" value="YVTN repeat-like/Quinoprotein amine dehydrogenase"/>
    <property type="match status" value="1"/>
</dbReference>
<evidence type="ECO:0000313" key="5">
    <source>
        <dbReference type="EMBL" id="KAK3234335.1"/>
    </source>
</evidence>
<dbReference type="PROSITE" id="PS00678">
    <property type="entry name" value="WD_REPEATS_1"/>
    <property type="match status" value="1"/>
</dbReference>
<feature type="region of interest" description="Disordered" evidence="4">
    <location>
        <begin position="1"/>
        <end position="28"/>
    </location>
</feature>
<gene>
    <name evidence="5" type="ORF">CYMTET_55399</name>
</gene>
<dbReference type="SMART" id="SM00320">
    <property type="entry name" value="WD40"/>
    <property type="match status" value="4"/>
</dbReference>
<dbReference type="InterPro" id="IPR001680">
    <property type="entry name" value="WD40_rpt"/>
</dbReference>
<evidence type="ECO:0000256" key="4">
    <source>
        <dbReference type="SAM" id="MobiDB-lite"/>
    </source>
</evidence>
<protein>
    <submittedName>
        <fullName evidence="5">Uncharacterized protein</fullName>
    </submittedName>
</protein>
<proteinExistence type="predicted"/>
<dbReference type="InterPro" id="IPR015943">
    <property type="entry name" value="WD40/YVTN_repeat-like_dom_sf"/>
</dbReference>
<evidence type="ECO:0000256" key="2">
    <source>
        <dbReference type="ARBA" id="ARBA00022737"/>
    </source>
</evidence>
<evidence type="ECO:0000313" key="6">
    <source>
        <dbReference type="Proteomes" id="UP001190700"/>
    </source>
</evidence>
<comment type="caution">
    <text evidence="5">The sequence shown here is derived from an EMBL/GenBank/DDBJ whole genome shotgun (WGS) entry which is preliminary data.</text>
</comment>
<reference evidence="5 6" key="1">
    <citation type="journal article" date="2015" name="Genome Biol. Evol.">
        <title>Comparative Genomics of a Bacterivorous Green Alga Reveals Evolutionary Causalities and Consequences of Phago-Mixotrophic Mode of Nutrition.</title>
        <authorList>
            <person name="Burns J.A."/>
            <person name="Paasch A."/>
            <person name="Narechania A."/>
            <person name="Kim E."/>
        </authorList>
    </citation>
    <scope>NUCLEOTIDE SEQUENCE [LARGE SCALE GENOMIC DNA]</scope>
    <source>
        <strain evidence="5 6">PLY_AMNH</strain>
    </source>
</reference>
<sequence length="309" mass="34626">MGKKGKDIDVVSEVAEMSESNPEEKEKDRTMNWVYLTGNQQDGRSLRERGEYESTEIHHHTRDAFGFKVNTSGNHLYPVVPEHGSKGAGPIPWRSPLGDLIAHTAEEGILRVYDSATGLEKCSFGEHYGTIWCCAFSTDGLRIVTGASDGVLKVCDPYLGICLHDLHGHTGYVLNCVFSKEGRFLASTSSDKTVKVWDVSTFELLKTLDTHRAAVKLCDFSQDGRFLVTVDTYGTLKIWDTQHFTELCSLRSQLNEVNHCSATQDGRFIASKHWNTLKVWEVANVTVVNSFTQRTVPVSDKFEIVRFEV</sequence>